<dbReference type="OMA" id="WIPATWP"/>
<evidence type="ECO:0000313" key="2">
    <source>
        <dbReference type="EMBL" id="VVV53787.1"/>
    </source>
</evidence>
<dbReference type="Gramene" id="NC10G0033120.1">
    <property type="protein sequence ID" value="NC10G0033120.1:cds"/>
    <property type="gene ID" value="NC10G0033120"/>
</dbReference>
<proteinExistence type="predicted"/>
<dbReference type="GO" id="GO:0016787">
    <property type="term" value="F:hydrolase activity"/>
    <property type="evidence" value="ECO:0007669"/>
    <property type="project" value="InterPro"/>
</dbReference>
<dbReference type="AlphaFoldDB" id="A0A5K0WMX3"/>
<name>A0A5K0WMX3_9MAGN</name>
<dbReference type="InterPro" id="IPR029058">
    <property type="entry name" value="AB_hydrolase_fold"/>
</dbReference>
<sequence length="329" mass="36237">MDSSPSADIKFEFFPFVRVYKDGRVQRIFTTQLVPAGLHPETGITSKDVVVCPETGVSVRLYLPPLSDPSKKVPIVVYFHGGGFCVESSRSRSHHAFCNAFVAQAGVLAVSVDYRLAPEYPVPIAHFDSWAALQWVARQAGAGEVAEPWLRDHGDFDRIYLAGGSAGANLAHHLAMAASGHPVFGPLPEDDVPVSIHGLVLLHPFFAGWSLSEDEELRQWQIKANKMWVLTCPSAEKSGTDHPLVNLTSPEAPKLSLLQCRRVIVFLAGKDRLGNGARQYNEILRGGEWGGVVEMVEHKEEDHVFHIMKPDCENAKDLIQRVALFINGD</sequence>
<dbReference type="OrthoDB" id="408631at2759"/>
<organism evidence="2">
    <name type="scientific">Nymphaea colorata</name>
    <name type="common">pocket water lily</name>
    <dbReference type="NCBI Taxonomy" id="210225"/>
    <lineage>
        <taxon>Eukaryota</taxon>
        <taxon>Viridiplantae</taxon>
        <taxon>Streptophyta</taxon>
        <taxon>Embryophyta</taxon>
        <taxon>Tracheophyta</taxon>
        <taxon>Spermatophyta</taxon>
        <taxon>Magnoliopsida</taxon>
        <taxon>Nymphaeales</taxon>
        <taxon>Nymphaeaceae</taxon>
        <taxon>Nymphaea</taxon>
    </lineage>
</organism>
<dbReference type="PANTHER" id="PTHR23024:SF577">
    <property type="entry name" value="CARBOXYLESTERASE 2-RELATED"/>
    <property type="match status" value="1"/>
</dbReference>
<gene>
    <name evidence="2" type="ORF">NYM_LOCUS3828</name>
</gene>
<dbReference type="InterPro" id="IPR013094">
    <property type="entry name" value="AB_hydrolase_3"/>
</dbReference>
<dbReference type="InterPro" id="IPR050466">
    <property type="entry name" value="Carboxylest/Gibb_receptor"/>
</dbReference>
<dbReference type="Pfam" id="PF07859">
    <property type="entry name" value="Abhydrolase_3"/>
    <property type="match status" value="1"/>
</dbReference>
<protein>
    <recommendedName>
        <fullName evidence="1">Alpha/beta hydrolase fold-3 domain-containing protein</fullName>
    </recommendedName>
</protein>
<feature type="domain" description="Alpha/beta hydrolase fold-3" evidence="1">
    <location>
        <begin position="76"/>
        <end position="306"/>
    </location>
</feature>
<evidence type="ECO:0000259" key="1">
    <source>
        <dbReference type="Pfam" id="PF07859"/>
    </source>
</evidence>
<reference evidence="2" key="1">
    <citation type="submission" date="2019-09" db="EMBL/GenBank/DDBJ databases">
        <authorList>
            <person name="Zhang L."/>
        </authorList>
    </citation>
    <scope>NUCLEOTIDE SEQUENCE</scope>
</reference>
<dbReference type="Gene3D" id="3.40.50.1820">
    <property type="entry name" value="alpha/beta hydrolase"/>
    <property type="match status" value="1"/>
</dbReference>
<dbReference type="PANTHER" id="PTHR23024">
    <property type="entry name" value="ARYLACETAMIDE DEACETYLASE"/>
    <property type="match status" value="1"/>
</dbReference>
<accession>A0A5K0WMX3</accession>
<dbReference type="SUPFAM" id="SSF53474">
    <property type="entry name" value="alpha/beta-Hydrolases"/>
    <property type="match status" value="1"/>
</dbReference>
<dbReference type="EMBL" id="LR721775">
    <property type="protein sequence ID" value="VVV53787.1"/>
    <property type="molecule type" value="Genomic_DNA"/>
</dbReference>